<protein>
    <recommendedName>
        <fullName evidence="1">DUF4015 domain-containing protein</fullName>
    </recommendedName>
</protein>
<gene>
    <name evidence="2" type="ORF">DFQ01_121121</name>
</gene>
<keyword evidence="3" id="KW-1185">Reference proteome</keyword>
<reference evidence="2 3" key="1">
    <citation type="submission" date="2018-05" db="EMBL/GenBank/DDBJ databases">
        <title>Genomic Encyclopedia of Type Strains, Phase III (KMG-III): the genomes of soil and plant-associated and newly described type strains.</title>
        <authorList>
            <person name="Whitman W."/>
        </authorList>
    </citation>
    <scope>NUCLEOTIDE SEQUENCE [LARGE SCALE GENOMIC DNA]</scope>
    <source>
        <strain evidence="2 3">CECT 5696</strain>
    </source>
</reference>
<dbReference type="Gene3D" id="3.20.20.80">
    <property type="entry name" value="Glycosidases"/>
    <property type="match status" value="1"/>
</dbReference>
<feature type="domain" description="DUF4015" evidence="1">
    <location>
        <begin position="59"/>
        <end position="377"/>
    </location>
</feature>
<dbReference type="EMBL" id="QGTQ01000021">
    <property type="protein sequence ID" value="PWV97477.1"/>
    <property type="molecule type" value="Genomic_DNA"/>
</dbReference>
<dbReference type="InterPro" id="IPR052177">
    <property type="entry name" value="Divisome_Glycosyl_Hydrolase"/>
</dbReference>
<evidence type="ECO:0000313" key="3">
    <source>
        <dbReference type="Proteomes" id="UP000246635"/>
    </source>
</evidence>
<organism evidence="2 3">
    <name type="scientific">Paenibacillus cellulosilyticus</name>
    <dbReference type="NCBI Taxonomy" id="375489"/>
    <lineage>
        <taxon>Bacteria</taxon>
        <taxon>Bacillati</taxon>
        <taxon>Bacillota</taxon>
        <taxon>Bacilli</taxon>
        <taxon>Bacillales</taxon>
        <taxon>Paenibacillaceae</taxon>
        <taxon>Paenibacillus</taxon>
    </lineage>
</organism>
<dbReference type="PANTHER" id="PTHR43405:SF1">
    <property type="entry name" value="GLYCOSYL HYDROLASE DIGH"/>
    <property type="match status" value="1"/>
</dbReference>
<comment type="caution">
    <text evidence="2">The sequence shown here is derived from an EMBL/GenBank/DDBJ whole genome shotgun (WGS) entry which is preliminary data.</text>
</comment>
<dbReference type="AlphaFoldDB" id="A0A2V2YP18"/>
<name>A0A2V2YP18_9BACL</name>
<sequence length="380" mass="42844">MNKASTTRRWFRYGAALMLCGMLALTGMFTPIQKPTYVGTKASGLKAGDTKSTAQPIRGIYVSGWVAGNDSRMNQLLQLISETDLNAVVVDVKNDFGRLTYRSSVGDVQRTGSDQTPTIPNIKQLIQKLHRNHIYTIGRVVVFKDPYLAKRQPQLAIRRQDGGVWNDGHGRPWIDPYHQEVWKYNINIAAEAAKLGFDEIQFDYVRFPEGITTKQVKFANANGWSRAEAIRRFLHQARPIIHRQGAKVSADVFGLVTSASDDMGIGQRWRSVGQEVDYISPMIYPSHYSSGIYGVRDPDMNPYAIVSHAVADAKKRNQAMMAGGVKPAQLRPWLQSFTATWVHPHMVYDRQAVKKQIKALHDQGVNDFLLWSAACKYNYR</sequence>
<dbReference type="InterPro" id="IPR025275">
    <property type="entry name" value="DUF4015"/>
</dbReference>
<proteinExistence type="predicted"/>
<dbReference type="PANTHER" id="PTHR43405">
    <property type="entry name" value="GLYCOSYL HYDROLASE DIGH"/>
    <property type="match status" value="1"/>
</dbReference>
<evidence type="ECO:0000259" key="1">
    <source>
        <dbReference type="Pfam" id="PF13200"/>
    </source>
</evidence>
<dbReference type="SUPFAM" id="SSF51445">
    <property type="entry name" value="(Trans)glycosidases"/>
    <property type="match status" value="1"/>
</dbReference>
<dbReference type="Proteomes" id="UP000246635">
    <property type="component" value="Unassembled WGS sequence"/>
</dbReference>
<dbReference type="RefSeq" id="WP_245946821.1">
    <property type="nucleotide sequence ID" value="NZ_CP054613.1"/>
</dbReference>
<evidence type="ECO:0000313" key="2">
    <source>
        <dbReference type="EMBL" id="PWV97477.1"/>
    </source>
</evidence>
<accession>A0A2V2YP18</accession>
<dbReference type="Pfam" id="PF13200">
    <property type="entry name" value="DUF4015"/>
    <property type="match status" value="1"/>
</dbReference>
<dbReference type="InterPro" id="IPR017853">
    <property type="entry name" value="GH"/>
</dbReference>